<organism evidence="2 3">
    <name type="scientific">Amphilophus citrinellus</name>
    <name type="common">Midas cichlid</name>
    <name type="synonym">Cichlasoma citrinellum</name>
    <dbReference type="NCBI Taxonomy" id="61819"/>
    <lineage>
        <taxon>Eukaryota</taxon>
        <taxon>Metazoa</taxon>
        <taxon>Chordata</taxon>
        <taxon>Craniata</taxon>
        <taxon>Vertebrata</taxon>
        <taxon>Euteleostomi</taxon>
        <taxon>Actinopterygii</taxon>
        <taxon>Neopterygii</taxon>
        <taxon>Teleostei</taxon>
        <taxon>Neoteleostei</taxon>
        <taxon>Acanthomorphata</taxon>
        <taxon>Ovalentaria</taxon>
        <taxon>Cichlomorphae</taxon>
        <taxon>Cichliformes</taxon>
        <taxon>Cichlidae</taxon>
        <taxon>New World cichlids</taxon>
        <taxon>Cichlasomatinae</taxon>
        <taxon>Heroini</taxon>
        <taxon>Amphilophus</taxon>
    </lineage>
</organism>
<dbReference type="AlphaFoldDB" id="A0A3Q0SGK0"/>
<dbReference type="Proteomes" id="UP000261340">
    <property type="component" value="Unplaced"/>
</dbReference>
<feature type="transmembrane region" description="Helical" evidence="1">
    <location>
        <begin position="91"/>
        <end position="110"/>
    </location>
</feature>
<sequence>MQNGGAGKQVSEILVTQLGLKENPLVFVVVFMLGEAAELQGVQLLGDLLRPATVDQLPQLEWSPVCRRTHTHTYISNHIHIVQHYEADQKIISRLFSLLFATFVGVILAHRTL</sequence>
<keyword evidence="3" id="KW-1185">Reference proteome</keyword>
<dbReference type="Ensembl" id="ENSACIT00000021314.1">
    <property type="protein sequence ID" value="ENSACIP00000020773.1"/>
    <property type="gene ID" value="ENSACIG00000016144.1"/>
</dbReference>
<proteinExistence type="predicted"/>
<accession>A0A3Q0SGK0</accession>
<evidence type="ECO:0000313" key="2">
    <source>
        <dbReference type="Ensembl" id="ENSACIP00000020773.1"/>
    </source>
</evidence>
<reference evidence="2" key="2">
    <citation type="submission" date="2025-09" db="UniProtKB">
        <authorList>
            <consortium name="Ensembl"/>
        </authorList>
    </citation>
    <scope>IDENTIFICATION</scope>
</reference>
<keyword evidence="1" id="KW-0472">Membrane</keyword>
<name>A0A3Q0SGK0_AMPCI</name>
<keyword evidence="1" id="KW-0812">Transmembrane</keyword>
<protein>
    <submittedName>
        <fullName evidence="2">Uncharacterized protein</fullName>
    </submittedName>
</protein>
<keyword evidence="1" id="KW-1133">Transmembrane helix</keyword>
<evidence type="ECO:0000256" key="1">
    <source>
        <dbReference type="SAM" id="Phobius"/>
    </source>
</evidence>
<evidence type="ECO:0000313" key="3">
    <source>
        <dbReference type="Proteomes" id="UP000261340"/>
    </source>
</evidence>
<reference evidence="2" key="1">
    <citation type="submission" date="2025-08" db="UniProtKB">
        <authorList>
            <consortium name="Ensembl"/>
        </authorList>
    </citation>
    <scope>IDENTIFICATION</scope>
</reference>